<organism evidence="1">
    <name type="scientific">Candidatus Methanophaga sp. ANME-1 ERB7</name>
    <dbReference type="NCBI Taxonomy" id="2759913"/>
    <lineage>
        <taxon>Archaea</taxon>
        <taxon>Methanobacteriati</taxon>
        <taxon>Methanobacteriota</taxon>
        <taxon>Stenosarchaea group</taxon>
        <taxon>Methanomicrobia</taxon>
        <taxon>Candidatus Methanophagales</taxon>
        <taxon>Candidatus Methanophagaceae</taxon>
        <taxon>Candidatus Methanophaga</taxon>
    </lineage>
</organism>
<protein>
    <recommendedName>
        <fullName evidence="2">ApeA N-terminal domain-containing protein</fullName>
    </recommendedName>
</protein>
<gene>
    <name evidence="1" type="ORF">OHAEDELL_00034</name>
</gene>
<reference evidence="1" key="1">
    <citation type="submission" date="2020-06" db="EMBL/GenBank/DDBJ databases">
        <title>Unique genomic features of the anaerobic methanotrophic archaea.</title>
        <authorList>
            <person name="Chadwick G.L."/>
            <person name="Skennerton C.T."/>
            <person name="Laso-Perez R."/>
            <person name="Leu A.O."/>
            <person name="Speth D.R."/>
            <person name="Yu H."/>
            <person name="Morgan-Lang C."/>
            <person name="Hatzenpichler R."/>
            <person name="Goudeau D."/>
            <person name="Malmstrom R."/>
            <person name="Brazelton W.J."/>
            <person name="Woyke T."/>
            <person name="Hallam S.J."/>
            <person name="Tyson G.W."/>
            <person name="Wegener G."/>
            <person name="Boetius A."/>
            <person name="Orphan V."/>
        </authorList>
    </citation>
    <scope>NUCLEOTIDE SEQUENCE</scope>
</reference>
<evidence type="ECO:0008006" key="2">
    <source>
        <dbReference type="Google" id="ProtNLM"/>
    </source>
</evidence>
<sequence length="454" mass="53291">MSVLRERIFERKGEGSLKPQNTELGHIEIPVTFTCAQYRDGVIDGTITLIEDDHAPYMDLFHTHEDTKFSLCANLDGEELNIEPLSISNISPQMGERVEFRDIAFIADYLKLKHREITSATNKIFCRFDVSNLKSFRTIFEIEEGKVTFFQYEDDIWKDIKIYKKSGITGGVQIDLNDDVRLQSIDAYKSLLFNKISKILRLASLSQGTYIDWASFELCEQNNEGVSERIYSERKNIRTEFSARHELTPYGDLSNYFKKNFFTYTDNLDTDLGFYFALEWYLESLNRSLLESKYLGLFTVLETFIYRFATTQKPPRVFILVDADFKRFKEKLKNPMKDTLRALSMDTEKRKALYLNLPCLNRYSFKDNLTLFLGYYKIGYSDIIEDLGDLIKVRDNITHRGISEREFDALIEAYDKLMALVHRIFLSVLNYEGSYRNWINKHLEIFKKDPDSDW</sequence>
<dbReference type="EMBL" id="MT631702">
    <property type="protein sequence ID" value="QNO57806.1"/>
    <property type="molecule type" value="Genomic_DNA"/>
</dbReference>
<name>A0A7G9ZC22_9EURY</name>
<accession>A0A7G9ZC22</accession>
<evidence type="ECO:0000313" key="1">
    <source>
        <dbReference type="EMBL" id="QNO57806.1"/>
    </source>
</evidence>
<dbReference type="AlphaFoldDB" id="A0A7G9ZC22"/>
<proteinExistence type="predicted"/>